<dbReference type="AlphaFoldDB" id="A0A5J4LKK1"/>
<feature type="transmembrane region" description="Helical" evidence="2">
    <location>
        <begin position="194"/>
        <end position="215"/>
    </location>
</feature>
<protein>
    <submittedName>
        <fullName evidence="3">Uncharacterized protein</fullName>
    </submittedName>
</protein>
<evidence type="ECO:0000256" key="2">
    <source>
        <dbReference type="SAM" id="Phobius"/>
    </source>
</evidence>
<dbReference type="Proteomes" id="UP000325598">
    <property type="component" value="Unassembled WGS sequence"/>
</dbReference>
<evidence type="ECO:0000313" key="4">
    <source>
        <dbReference type="Proteomes" id="UP000325598"/>
    </source>
</evidence>
<dbReference type="NCBIfam" id="NF033634">
    <property type="entry name" value="SLATT_1"/>
    <property type="match status" value="1"/>
</dbReference>
<proteinExistence type="predicted"/>
<keyword evidence="1" id="KW-0175">Coiled coil</keyword>
<sequence>MPQSGPVGDDDRINALIDHRRTVANLQRQIKRTRLVSVATLIGVVGPPFLLLSLVGATALTWRHYNMAPINVFGVVFAGALFVGCAVFSSNFDTAQPWIRNEEGSRTQQDLSVAELKLNLELAEEERVLAASKVARAAFDRQYSYRDAIPREIDRLRGESASYRRWHNWLQWTLILCSAAVTGVTALYDTPQPGKGILIGLGGTVTVITSVMGYFKFKERGFNLQQTADSIEQEVTALDLAIAPYNLSDEKESLELFAERVEALRVEQRKREQQLDQPHQGRQEVV</sequence>
<accession>A0A5J4LKK1</accession>
<comment type="caution">
    <text evidence="3">The sequence shown here is derived from an EMBL/GenBank/DDBJ whole genome shotgun (WGS) entry which is preliminary data.</text>
</comment>
<evidence type="ECO:0000313" key="3">
    <source>
        <dbReference type="EMBL" id="GES30795.1"/>
    </source>
</evidence>
<dbReference type="RefSeq" id="WP_208629095.1">
    <property type="nucleotide sequence ID" value="NZ_BLAG01000009.1"/>
</dbReference>
<evidence type="ECO:0000256" key="1">
    <source>
        <dbReference type="SAM" id="Coils"/>
    </source>
</evidence>
<name>A0A5J4LKK1_9ACTN</name>
<dbReference type="GeneID" id="96752586"/>
<organism evidence="3 4">
    <name type="scientific">Streptomyces angustmyceticus</name>
    <dbReference type="NCBI Taxonomy" id="285578"/>
    <lineage>
        <taxon>Bacteria</taxon>
        <taxon>Bacillati</taxon>
        <taxon>Actinomycetota</taxon>
        <taxon>Actinomycetes</taxon>
        <taxon>Kitasatosporales</taxon>
        <taxon>Streptomycetaceae</taxon>
        <taxon>Streptomyces</taxon>
    </lineage>
</organism>
<keyword evidence="2" id="KW-1133">Transmembrane helix</keyword>
<gene>
    <name evidence="3" type="ORF">San01_32820</name>
</gene>
<feature type="coiled-coil region" evidence="1">
    <location>
        <begin position="106"/>
        <end position="133"/>
    </location>
</feature>
<keyword evidence="2" id="KW-0472">Membrane</keyword>
<keyword evidence="2" id="KW-0812">Transmembrane</keyword>
<dbReference type="EMBL" id="BLAG01000009">
    <property type="protein sequence ID" value="GES30795.1"/>
    <property type="molecule type" value="Genomic_DNA"/>
</dbReference>
<reference evidence="3 4" key="1">
    <citation type="submission" date="2019-10" db="EMBL/GenBank/DDBJ databases">
        <title>Whole genome shotgun sequence of Streptomyces angustmyceticus NBRC 3934.</title>
        <authorList>
            <person name="Hosoyama A."/>
            <person name="Ichikawa N."/>
            <person name="Kimura A."/>
            <person name="Kitahashi Y."/>
            <person name="Komaki H."/>
            <person name="Uohara A."/>
        </authorList>
    </citation>
    <scope>NUCLEOTIDE SEQUENCE [LARGE SCALE GENOMIC DNA]</scope>
    <source>
        <strain evidence="3 4">NBRC 3934</strain>
    </source>
</reference>
<feature type="transmembrane region" description="Helical" evidence="2">
    <location>
        <begin position="68"/>
        <end position="88"/>
    </location>
</feature>
<keyword evidence="4" id="KW-1185">Reference proteome</keyword>
<feature type="transmembrane region" description="Helical" evidence="2">
    <location>
        <begin position="35"/>
        <end position="62"/>
    </location>
</feature>
<feature type="transmembrane region" description="Helical" evidence="2">
    <location>
        <begin position="169"/>
        <end position="188"/>
    </location>
</feature>